<proteinExistence type="predicted"/>
<dbReference type="Proteomes" id="UP001293593">
    <property type="component" value="Unassembled WGS sequence"/>
</dbReference>
<feature type="domain" description="Mediator complex subunit 15 KIX" evidence="3">
    <location>
        <begin position="75"/>
        <end position="146"/>
    </location>
</feature>
<reference evidence="4" key="1">
    <citation type="submission" date="2023-10" db="EMBL/GenBank/DDBJ databases">
        <title>Chromosome-level genome of the transformable northern wattle, Acacia crassicarpa.</title>
        <authorList>
            <person name="Massaro I."/>
            <person name="Sinha N.R."/>
            <person name="Poethig S."/>
            <person name="Leichty A.R."/>
        </authorList>
    </citation>
    <scope>NUCLEOTIDE SEQUENCE</scope>
    <source>
        <strain evidence="4">Acra3RX</strain>
        <tissue evidence="4">Leaf</tissue>
    </source>
</reference>
<evidence type="ECO:0000259" key="3">
    <source>
        <dbReference type="Pfam" id="PF16987"/>
    </source>
</evidence>
<dbReference type="AlphaFoldDB" id="A0AAE1JRP1"/>
<dbReference type="Gene3D" id="1.10.246.20">
    <property type="entry name" value="Coactivator CBP, KIX domain"/>
    <property type="match status" value="2"/>
</dbReference>
<dbReference type="InterPro" id="IPR036529">
    <property type="entry name" value="KIX_dom_sf"/>
</dbReference>
<dbReference type="GO" id="GO:0003713">
    <property type="term" value="F:transcription coactivator activity"/>
    <property type="evidence" value="ECO:0007669"/>
    <property type="project" value="InterPro"/>
</dbReference>
<gene>
    <name evidence="4" type="ORF">QN277_018986</name>
</gene>
<comment type="caution">
    <text evidence="4">The sequence shown here is derived from an EMBL/GenBank/DDBJ whole genome shotgun (WGS) entry which is preliminary data.</text>
</comment>
<dbReference type="InterPro" id="IPR044661">
    <property type="entry name" value="MED15a/b/c-like"/>
</dbReference>
<keyword evidence="5" id="KW-1185">Reference proteome</keyword>
<comment type="subcellular location">
    <subcellularLocation>
        <location evidence="1">Nucleus</location>
    </subcellularLocation>
</comment>
<dbReference type="Pfam" id="PF16987">
    <property type="entry name" value="KIX_2"/>
    <property type="match status" value="2"/>
</dbReference>
<dbReference type="GO" id="GO:0031490">
    <property type="term" value="F:chromatin DNA binding"/>
    <property type="evidence" value="ECO:0007669"/>
    <property type="project" value="InterPro"/>
</dbReference>
<dbReference type="InterPro" id="IPR036546">
    <property type="entry name" value="MED15_KIX"/>
</dbReference>
<organism evidence="4 5">
    <name type="scientific">Acacia crassicarpa</name>
    <name type="common">northern wattle</name>
    <dbReference type="NCBI Taxonomy" id="499986"/>
    <lineage>
        <taxon>Eukaryota</taxon>
        <taxon>Viridiplantae</taxon>
        <taxon>Streptophyta</taxon>
        <taxon>Embryophyta</taxon>
        <taxon>Tracheophyta</taxon>
        <taxon>Spermatophyta</taxon>
        <taxon>Magnoliopsida</taxon>
        <taxon>eudicotyledons</taxon>
        <taxon>Gunneridae</taxon>
        <taxon>Pentapetalae</taxon>
        <taxon>rosids</taxon>
        <taxon>fabids</taxon>
        <taxon>Fabales</taxon>
        <taxon>Fabaceae</taxon>
        <taxon>Caesalpinioideae</taxon>
        <taxon>mimosoid clade</taxon>
        <taxon>Acacieae</taxon>
        <taxon>Acacia</taxon>
    </lineage>
</organism>
<sequence>MDTHDWRAQLLPQIRQRKVDEITDELKFYQSHGGELLEVQKIARCYEQKTYAGAASQEDYLQKISSMILSISEKYWRSSLQPVGRQRIIDKILLEKLRRHIPYSGQEGLDELRQIAARFEEKIYYSAASENDYNRGIFLKMPTVEKMGMDLQIQEDGL</sequence>
<evidence type="ECO:0000313" key="4">
    <source>
        <dbReference type="EMBL" id="KAK4275982.1"/>
    </source>
</evidence>
<dbReference type="PANTHER" id="PTHR33137:SF4">
    <property type="entry name" value="MEDIATOR OF RNA POLYMERASE II TRANSCRIPTION SUBUNIT 15A-RELATED"/>
    <property type="match status" value="1"/>
</dbReference>
<dbReference type="EMBL" id="JAWXYG010000004">
    <property type="protein sequence ID" value="KAK4275982.1"/>
    <property type="molecule type" value="Genomic_DNA"/>
</dbReference>
<keyword evidence="2" id="KW-0539">Nucleus</keyword>
<dbReference type="GO" id="GO:0005634">
    <property type="term" value="C:nucleus"/>
    <property type="evidence" value="ECO:0007669"/>
    <property type="project" value="UniProtKB-SubCell"/>
</dbReference>
<dbReference type="PANTHER" id="PTHR33137">
    <property type="entry name" value="MEDIATOR OF RNA POLYMERASE II TRANSCRIPTION SUBUNIT 15A-RELATED"/>
    <property type="match status" value="1"/>
</dbReference>
<accession>A0AAE1JRP1</accession>
<evidence type="ECO:0000256" key="2">
    <source>
        <dbReference type="ARBA" id="ARBA00023242"/>
    </source>
</evidence>
<evidence type="ECO:0000313" key="5">
    <source>
        <dbReference type="Proteomes" id="UP001293593"/>
    </source>
</evidence>
<feature type="domain" description="Mediator complex subunit 15 KIX" evidence="3">
    <location>
        <begin position="3"/>
        <end position="74"/>
    </location>
</feature>
<evidence type="ECO:0000256" key="1">
    <source>
        <dbReference type="ARBA" id="ARBA00004123"/>
    </source>
</evidence>
<protein>
    <recommendedName>
        <fullName evidence="3">Mediator complex subunit 15 KIX domain-containing protein</fullName>
    </recommendedName>
</protein>
<name>A0AAE1JRP1_9FABA</name>